<dbReference type="OrthoDB" id="1748430at2759"/>
<dbReference type="PANTHER" id="PTHR46890">
    <property type="entry name" value="NON-LTR RETROLELEMENT REVERSE TRANSCRIPTASE-LIKE PROTEIN-RELATED"/>
    <property type="match status" value="1"/>
</dbReference>
<dbReference type="SUPFAM" id="SSF56219">
    <property type="entry name" value="DNase I-like"/>
    <property type="match status" value="1"/>
</dbReference>
<dbReference type="Pfam" id="PF03372">
    <property type="entry name" value="Exo_endo_phos"/>
    <property type="match status" value="1"/>
</dbReference>
<reference evidence="3" key="1">
    <citation type="submission" date="2020-01" db="EMBL/GenBank/DDBJ databases">
        <authorList>
            <person name="Mishra B."/>
        </authorList>
    </citation>
    <scope>NUCLEOTIDE SEQUENCE [LARGE SCALE GENOMIC DNA]</scope>
</reference>
<proteinExistence type="predicted"/>
<evidence type="ECO:0000259" key="2">
    <source>
        <dbReference type="Pfam" id="PF03372"/>
    </source>
</evidence>
<dbReference type="Proteomes" id="UP000467841">
    <property type="component" value="Unassembled WGS sequence"/>
</dbReference>
<evidence type="ECO:0000259" key="1">
    <source>
        <dbReference type="Pfam" id="PF00078"/>
    </source>
</evidence>
<accession>A0A6D2JUX7</accession>
<comment type="caution">
    <text evidence="3">The sequence shown here is derived from an EMBL/GenBank/DDBJ whole genome shotgun (WGS) entry which is preliminary data.</text>
</comment>
<name>A0A6D2JUX7_9BRAS</name>
<dbReference type="AlphaFoldDB" id="A0A6D2JUX7"/>
<gene>
    <name evidence="3" type="ORF">MERR_LOCUS27676</name>
</gene>
<dbReference type="EMBL" id="CACVBM020001229">
    <property type="protein sequence ID" value="CAA7040441.1"/>
    <property type="molecule type" value="Genomic_DNA"/>
</dbReference>
<sequence length="569" mass="65985">METKNSEELVLKETKSLGYTSHFIVPPHGHGGRRLALLWNQKLQINIITATDNYIDASITYKDKFFYATFLYGEPDKTKRGEVWEQISDLTAARVSPWFLTGDFNDILDNTEKQGGPIRSEASFGVFREFMATNDLYDLQHTGNSLSWRGVRYDHLIHSRLDRAVANSAWSEMFPTGRSAYLRYEASDHRPIISFFEPTLKKRRGLFRYDRRMKNNEEIKKLVDKTWKANLSQTVQGKISACRREISRWNRKHHWNSKKIIEDLKKRLDEAMSARVPDEAAIQEINANLKTNYKKEEDFWKQRSMQLWLALRDKNTGYFHAVSRNRKRVNTIVMLEDKQGKACFEESEIATIISEYYNDLFTTIEEPRRKNIVDQTLSPCISQEENLKLIELPSTEEIKEALFSIHPDKAPGPDGFSACFFQTHWEVVGESIVEEVGSFFSSGILPTAINNTHVRLIPKTPSPKGVADYRPIALCNFYYKIIAKVLTRRLQPILNDIIVENQSAFVLGRAISDNMMITHEVMHFLKVSGAKKHCSMAVKTDMSKTYDRVEWDFLYAVQQRLGFHPKWIN</sequence>
<evidence type="ECO:0008006" key="5">
    <source>
        <dbReference type="Google" id="ProtNLM"/>
    </source>
</evidence>
<organism evidence="3 4">
    <name type="scientific">Microthlaspi erraticum</name>
    <dbReference type="NCBI Taxonomy" id="1685480"/>
    <lineage>
        <taxon>Eukaryota</taxon>
        <taxon>Viridiplantae</taxon>
        <taxon>Streptophyta</taxon>
        <taxon>Embryophyta</taxon>
        <taxon>Tracheophyta</taxon>
        <taxon>Spermatophyta</taxon>
        <taxon>Magnoliopsida</taxon>
        <taxon>eudicotyledons</taxon>
        <taxon>Gunneridae</taxon>
        <taxon>Pentapetalae</taxon>
        <taxon>rosids</taxon>
        <taxon>malvids</taxon>
        <taxon>Brassicales</taxon>
        <taxon>Brassicaceae</taxon>
        <taxon>Coluteocarpeae</taxon>
        <taxon>Microthlaspi</taxon>
    </lineage>
</organism>
<evidence type="ECO:0000313" key="4">
    <source>
        <dbReference type="Proteomes" id="UP000467841"/>
    </source>
</evidence>
<dbReference type="Pfam" id="PF00078">
    <property type="entry name" value="RVT_1"/>
    <property type="match status" value="1"/>
</dbReference>
<dbReference type="InterPro" id="IPR005135">
    <property type="entry name" value="Endo/exonuclease/phosphatase"/>
</dbReference>
<feature type="domain" description="Reverse transcriptase" evidence="1">
    <location>
        <begin position="461"/>
        <end position="568"/>
    </location>
</feature>
<dbReference type="SUPFAM" id="SSF56672">
    <property type="entry name" value="DNA/RNA polymerases"/>
    <property type="match status" value="1"/>
</dbReference>
<dbReference type="CDD" id="cd01650">
    <property type="entry name" value="RT_nLTR_like"/>
    <property type="match status" value="1"/>
</dbReference>
<dbReference type="InterPro" id="IPR036691">
    <property type="entry name" value="Endo/exonu/phosph_ase_sf"/>
</dbReference>
<dbReference type="InterPro" id="IPR052343">
    <property type="entry name" value="Retrotransposon-Effector_Assoc"/>
</dbReference>
<dbReference type="GO" id="GO:0003824">
    <property type="term" value="F:catalytic activity"/>
    <property type="evidence" value="ECO:0007669"/>
    <property type="project" value="InterPro"/>
</dbReference>
<protein>
    <recommendedName>
        <fullName evidence="5">Reverse transcriptase domain-containing protein</fullName>
    </recommendedName>
</protein>
<dbReference type="InterPro" id="IPR000477">
    <property type="entry name" value="RT_dom"/>
</dbReference>
<keyword evidence="4" id="KW-1185">Reference proteome</keyword>
<evidence type="ECO:0000313" key="3">
    <source>
        <dbReference type="EMBL" id="CAA7040441.1"/>
    </source>
</evidence>
<dbReference type="Gene3D" id="3.60.10.10">
    <property type="entry name" value="Endonuclease/exonuclease/phosphatase"/>
    <property type="match status" value="1"/>
</dbReference>
<feature type="domain" description="Endonuclease/exonuclease/phosphatase" evidence="2">
    <location>
        <begin position="2"/>
        <end position="189"/>
    </location>
</feature>
<dbReference type="PANTHER" id="PTHR46890:SF48">
    <property type="entry name" value="RNA-DIRECTED DNA POLYMERASE"/>
    <property type="match status" value="1"/>
</dbReference>
<dbReference type="InterPro" id="IPR043502">
    <property type="entry name" value="DNA/RNA_pol_sf"/>
</dbReference>